<organism evidence="2 3">
    <name type="scientific">Sphingomonas glaciei</name>
    <dbReference type="NCBI Taxonomy" id="2938948"/>
    <lineage>
        <taxon>Bacteria</taxon>
        <taxon>Pseudomonadati</taxon>
        <taxon>Pseudomonadota</taxon>
        <taxon>Alphaproteobacteria</taxon>
        <taxon>Sphingomonadales</taxon>
        <taxon>Sphingomonadaceae</taxon>
        <taxon>Sphingomonas</taxon>
    </lineage>
</organism>
<dbReference type="Proteomes" id="UP000831921">
    <property type="component" value="Chromosome"/>
</dbReference>
<evidence type="ECO:0000256" key="1">
    <source>
        <dbReference type="SAM" id="SignalP"/>
    </source>
</evidence>
<gene>
    <name evidence="2" type="ORF">M1K48_13965</name>
</gene>
<proteinExistence type="predicted"/>
<accession>A0ABY5MVJ6</accession>
<dbReference type="EMBL" id="CP097253">
    <property type="protein sequence ID" value="UUR08009.1"/>
    <property type="molecule type" value="Genomic_DNA"/>
</dbReference>
<feature type="chain" id="PRO_5045739842" evidence="1">
    <location>
        <begin position="23"/>
        <end position="307"/>
    </location>
</feature>
<sequence length="307" mass="33055">MFKLFRSILLGSALGLASPTVAQTAAPAPAPAPAAKLPDTDPALWVVKDADTTVYLFGTFHALDGKTDWFNDEVKAAYDRSGKVYLEVVKPENPAEMAPLVQKYWVATDGKPLTSKLSEKGKKDLATALASVGGSTAMVEPMKPFAASMVLAALGMQKVGKTGEQGAEALITAAAKKDGKPIDQLETLEFQMQLFDKLPEAEQVKMLEYTAATFGDMEKTFATMTKAWNNGDADGLAAMMNEMQTQSPAMHQLLLTGRNQTWAQWIENRMKTPGTVFVAVGAGHLAGKDSVQDYLAKTGIKTTRVKY</sequence>
<dbReference type="PANTHER" id="PTHR40590">
    <property type="entry name" value="CYTOPLASMIC PROTEIN-RELATED"/>
    <property type="match status" value="1"/>
</dbReference>
<dbReference type="RefSeq" id="WP_249503788.1">
    <property type="nucleotide sequence ID" value="NZ_CP097253.1"/>
</dbReference>
<feature type="signal peptide" evidence="1">
    <location>
        <begin position="1"/>
        <end position="22"/>
    </location>
</feature>
<dbReference type="PANTHER" id="PTHR40590:SF1">
    <property type="entry name" value="CYTOPLASMIC PROTEIN"/>
    <property type="match status" value="1"/>
</dbReference>
<keyword evidence="3" id="KW-1185">Reference proteome</keyword>
<protein>
    <submittedName>
        <fullName evidence="2">TraB/GumN family protein</fullName>
    </submittedName>
</protein>
<dbReference type="CDD" id="cd14789">
    <property type="entry name" value="Tiki"/>
    <property type="match status" value="1"/>
</dbReference>
<evidence type="ECO:0000313" key="2">
    <source>
        <dbReference type="EMBL" id="UUR08009.1"/>
    </source>
</evidence>
<dbReference type="Pfam" id="PF01963">
    <property type="entry name" value="TraB_PrgY_gumN"/>
    <property type="match status" value="1"/>
</dbReference>
<reference evidence="2 3" key="1">
    <citation type="submission" date="2022-05" db="EMBL/GenBank/DDBJ databases">
        <title>S8-45 Sphingomonas ultraviolaceadurans.</title>
        <authorList>
            <person name="Liu Y."/>
        </authorList>
    </citation>
    <scope>NUCLEOTIDE SEQUENCE [LARGE SCALE GENOMIC DNA]</scope>
    <source>
        <strain evidence="2 3">S8-45</strain>
    </source>
</reference>
<dbReference type="InterPro" id="IPR047111">
    <property type="entry name" value="YbaP-like"/>
</dbReference>
<name>A0ABY5MVJ6_9SPHN</name>
<dbReference type="InterPro" id="IPR002816">
    <property type="entry name" value="TraB/PrgY/GumN_fam"/>
</dbReference>
<evidence type="ECO:0000313" key="3">
    <source>
        <dbReference type="Proteomes" id="UP000831921"/>
    </source>
</evidence>
<keyword evidence="1" id="KW-0732">Signal</keyword>